<reference evidence="1 2" key="1">
    <citation type="submission" date="2024-06" db="EMBL/GenBank/DDBJ databases">
        <authorList>
            <person name="Tuo L."/>
        </authorList>
    </citation>
    <scope>NUCLEOTIDE SEQUENCE [LARGE SCALE GENOMIC DNA]</scope>
    <source>
        <strain evidence="1 2">ZMM04-5</strain>
    </source>
</reference>
<evidence type="ECO:0000313" key="2">
    <source>
        <dbReference type="Proteomes" id="UP001556196"/>
    </source>
</evidence>
<comment type="caution">
    <text evidence="1">The sequence shown here is derived from an EMBL/GenBank/DDBJ whole genome shotgun (WGS) entry which is preliminary data.</text>
</comment>
<gene>
    <name evidence="1" type="ORF">ABUE31_12970</name>
</gene>
<dbReference type="Gene3D" id="2.160.20.10">
    <property type="entry name" value="Single-stranded right-handed beta-helix, Pectin lyase-like"/>
    <property type="match status" value="1"/>
</dbReference>
<evidence type="ECO:0000313" key="1">
    <source>
        <dbReference type="EMBL" id="MEW9806896.1"/>
    </source>
</evidence>
<sequence length="484" mass="49622">MERTANLDLPYIMPSQAQKHVTHNEAIRSLDALVQLAVLDRDLAGPPVSPVDGDRYLVASGAGGAWAGQDGKIAAWQDGAWAFLSPRAGWLAWVADEARLVCFGGAAWADAAVHSVNPAPFVGVNTVADASNRLAVRSPATLLDEEAGDHRLTINKAGAGDTASLVFQTGYSGRAEFGLAGDDDWHVKVSPDGVAWAEALKVDRANGRVTLPAGLALAEPNQVVAMRHVRERLGANRAYYVRTDGNDANSGLVNSAGGAFLTIQRALDVVAALDMSIHNVTIQVADGTYSEGVVVSGGWLGSGSVTLQGNVTTPANCVISRPSGNCTLVTNYGRLAILGFKVETGSPGLGVAAQNGGVLTIAGQMNFGACGTAHIYAERGGVVTAASSYTISGSSSCHVQALSDGYVFDVSNTITLTGGVAFSSGFVKCDRMALVEFSGNTYSGSASGPRYSVSSGGGINTFGAGATYFPGSSGGIASAPGWYA</sequence>
<dbReference type="Proteomes" id="UP001556196">
    <property type="component" value="Unassembled WGS sequence"/>
</dbReference>
<dbReference type="RefSeq" id="WP_367724020.1">
    <property type="nucleotide sequence ID" value="NZ_JBFOCI010000003.1"/>
</dbReference>
<dbReference type="Pfam" id="PF10983">
    <property type="entry name" value="DUF2793"/>
    <property type="match status" value="1"/>
</dbReference>
<dbReference type="InterPro" id="IPR011050">
    <property type="entry name" value="Pectin_lyase_fold/virulence"/>
</dbReference>
<dbReference type="InterPro" id="IPR012334">
    <property type="entry name" value="Pectin_lyas_fold"/>
</dbReference>
<proteinExistence type="predicted"/>
<organism evidence="1 2">
    <name type="scientific">Mesorhizobium marinum</name>
    <dbReference type="NCBI Taxonomy" id="3228790"/>
    <lineage>
        <taxon>Bacteria</taxon>
        <taxon>Pseudomonadati</taxon>
        <taxon>Pseudomonadota</taxon>
        <taxon>Alphaproteobacteria</taxon>
        <taxon>Hyphomicrobiales</taxon>
        <taxon>Phyllobacteriaceae</taxon>
        <taxon>Mesorhizobium</taxon>
    </lineage>
</organism>
<keyword evidence="2" id="KW-1185">Reference proteome</keyword>
<accession>A0ABV3R0N2</accession>
<protein>
    <submittedName>
        <fullName evidence="1">DUF2793 domain-containing protein</fullName>
    </submittedName>
</protein>
<dbReference type="EMBL" id="JBFOCI010000003">
    <property type="protein sequence ID" value="MEW9806896.1"/>
    <property type="molecule type" value="Genomic_DNA"/>
</dbReference>
<dbReference type="SUPFAM" id="SSF51126">
    <property type="entry name" value="Pectin lyase-like"/>
    <property type="match status" value="1"/>
</dbReference>
<name>A0ABV3R0N2_9HYPH</name>
<dbReference type="InterPro" id="IPR021251">
    <property type="entry name" value="DUF2793"/>
</dbReference>